<feature type="domain" description="Protein export membrane protein SecD/SecF C-terminal" evidence="10">
    <location>
        <begin position="128"/>
        <end position="300"/>
    </location>
</feature>
<evidence type="ECO:0000313" key="11">
    <source>
        <dbReference type="EMBL" id="KRG58198.1"/>
    </source>
</evidence>
<dbReference type="GO" id="GO:0065002">
    <property type="term" value="P:intracellular protein transmembrane transport"/>
    <property type="evidence" value="ECO:0007669"/>
    <property type="project" value="UniProtKB-UniRule"/>
</dbReference>
<reference evidence="11 12" key="1">
    <citation type="submission" date="2015-05" db="EMBL/GenBank/DDBJ databases">
        <title>Genome sequencing and analysis of members of genus Stenotrophomonas.</title>
        <authorList>
            <person name="Patil P.P."/>
            <person name="Midha S."/>
            <person name="Patil P.B."/>
        </authorList>
    </citation>
    <scope>NUCLEOTIDE SEQUENCE [LARGE SCALE GENOMIC DNA]</scope>
    <source>
        <strain evidence="11 12">DSM 17805</strain>
    </source>
</reference>
<evidence type="ECO:0000256" key="2">
    <source>
        <dbReference type="ARBA" id="ARBA00022448"/>
    </source>
</evidence>
<dbReference type="GO" id="GO:0005886">
    <property type="term" value="C:plasma membrane"/>
    <property type="evidence" value="ECO:0007669"/>
    <property type="project" value="UniProtKB-SubCell"/>
</dbReference>
<keyword evidence="6 9" id="KW-1133">Transmembrane helix</keyword>
<dbReference type="InterPro" id="IPR022646">
    <property type="entry name" value="SecD/SecF_CS"/>
</dbReference>
<dbReference type="SUPFAM" id="SSF82866">
    <property type="entry name" value="Multidrug efflux transporter AcrB transmembrane domain"/>
    <property type="match status" value="1"/>
</dbReference>
<evidence type="ECO:0000256" key="6">
    <source>
        <dbReference type="ARBA" id="ARBA00022989"/>
    </source>
</evidence>
<keyword evidence="12" id="KW-1185">Reference proteome</keyword>
<keyword evidence="3 9" id="KW-1003">Cell membrane</keyword>
<dbReference type="InterPro" id="IPR048634">
    <property type="entry name" value="SecD_SecF_C"/>
</dbReference>
<dbReference type="EMBL" id="LDJH01000012">
    <property type="protein sequence ID" value="KRG58198.1"/>
    <property type="molecule type" value="Genomic_DNA"/>
</dbReference>
<feature type="transmembrane region" description="Helical" evidence="9">
    <location>
        <begin position="200"/>
        <end position="221"/>
    </location>
</feature>
<dbReference type="NCBIfam" id="TIGR00966">
    <property type="entry name" value="transloc_SecF"/>
    <property type="match status" value="1"/>
</dbReference>
<dbReference type="PRINTS" id="PR01755">
    <property type="entry name" value="SECFTRNLCASE"/>
</dbReference>
<name>A0A0R0BMI1_9GAMM</name>
<gene>
    <name evidence="9" type="primary">secF</name>
    <name evidence="11" type="ORF">ABB25_07905</name>
</gene>
<protein>
    <recommendedName>
        <fullName evidence="9">Protein-export membrane protein SecF</fullName>
    </recommendedName>
</protein>
<comment type="caution">
    <text evidence="11">The sequence shown here is derived from an EMBL/GenBank/DDBJ whole genome shotgun (WGS) entry which is preliminary data.</text>
</comment>
<comment type="function">
    <text evidence="9">Part of the Sec protein translocase complex. Interacts with the SecYEG preprotein conducting channel. SecDF uses the proton motive force (PMF) to complete protein translocation after the ATP-dependent function of SecA.</text>
</comment>
<evidence type="ECO:0000256" key="1">
    <source>
        <dbReference type="ARBA" id="ARBA00004651"/>
    </source>
</evidence>
<dbReference type="GO" id="GO:0043952">
    <property type="term" value="P:protein transport by the Sec complex"/>
    <property type="evidence" value="ECO:0007669"/>
    <property type="project" value="UniProtKB-UniRule"/>
</dbReference>
<dbReference type="FunFam" id="1.20.1640.10:FF:000034">
    <property type="entry name" value="Protein-export membrane protein SecF"/>
    <property type="match status" value="1"/>
</dbReference>
<dbReference type="InterPro" id="IPR022645">
    <property type="entry name" value="SecD/SecF_bac"/>
</dbReference>
<evidence type="ECO:0000256" key="7">
    <source>
        <dbReference type="ARBA" id="ARBA00023010"/>
    </source>
</evidence>
<sequence length="324" mass="34833">MNIFPLRLIPARTNFNFMALRWPAVILAGLLFVLSIGLIAVKGFNYALDFTGGTVVEVRFDKPADVDGVRDHLEAAGYAGAQVQSFGSGSDLLIRLQPQAAAEGESTGDANNRTAADVLRAISLEGNAATVMSTEFVGPQVGKELAMNGVYAALFVMIGFLIYIGFRFETKFAIVAILTTLFDVLIVAGYFSFSGREFDLTVLAGLLAVMGFSINDTIVVFDRVRENFRAMRAEPMEIMNASINQTLSRTIITSVVFFLSVLALYLYGGGSLEGLALSQMIGAVVGTLSSIFIACPLLTMGALAVSKADLLPKAKDLEELERRP</sequence>
<dbReference type="PATRIC" id="fig|266128.3.peg.451"/>
<dbReference type="GO" id="GO:0015450">
    <property type="term" value="F:protein-transporting ATPase activity"/>
    <property type="evidence" value="ECO:0007669"/>
    <property type="project" value="InterPro"/>
</dbReference>
<comment type="subcellular location">
    <subcellularLocation>
        <location evidence="1 9">Cell membrane</location>
        <topology evidence="1 9">Multi-pass membrane protein</topology>
    </subcellularLocation>
</comment>
<keyword evidence="4 9" id="KW-0812">Transmembrane</keyword>
<dbReference type="RefSeq" id="WP_057665638.1">
    <property type="nucleotide sequence ID" value="NZ_JBEWQO010000003.1"/>
</dbReference>
<evidence type="ECO:0000256" key="5">
    <source>
        <dbReference type="ARBA" id="ARBA00022927"/>
    </source>
</evidence>
<dbReference type="InterPro" id="IPR055344">
    <property type="entry name" value="SecD_SecF_C_bact"/>
</dbReference>
<feature type="transmembrane region" description="Helical" evidence="9">
    <location>
        <begin position="280"/>
        <end position="305"/>
    </location>
</feature>
<feature type="transmembrane region" description="Helical" evidence="9">
    <location>
        <begin position="20"/>
        <end position="41"/>
    </location>
</feature>
<keyword evidence="7 9" id="KW-0811">Translocation</keyword>
<evidence type="ECO:0000313" key="12">
    <source>
        <dbReference type="Proteomes" id="UP000051254"/>
    </source>
</evidence>
<feature type="transmembrane region" description="Helical" evidence="9">
    <location>
        <begin position="173"/>
        <end position="194"/>
    </location>
</feature>
<dbReference type="OrthoDB" id="9774769at2"/>
<dbReference type="PANTHER" id="PTHR30081">
    <property type="entry name" value="PROTEIN-EXPORT MEMBRANE PROTEIN SEC"/>
    <property type="match status" value="1"/>
</dbReference>
<keyword evidence="8 9" id="KW-0472">Membrane</keyword>
<dbReference type="InterPro" id="IPR005665">
    <property type="entry name" value="SecF_bac"/>
</dbReference>
<keyword evidence="5 9" id="KW-0653">Protein transport</keyword>
<dbReference type="PANTHER" id="PTHR30081:SF8">
    <property type="entry name" value="PROTEIN TRANSLOCASE SUBUNIT SECF"/>
    <property type="match status" value="1"/>
</dbReference>
<comment type="similarity">
    <text evidence="9">Belongs to the SecD/SecF family. SecF subfamily.</text>
</comment>
<dbReference type="AlphaFoldDB" id="A0A0R0BMI1"/>
<dbReference type="NCBIfam" id="TIGR00916">
    <property type="entry name" value="2A0604s01"/>
    <property type="match status" value="1"/>
</dbReference>
<organism evidence="11 12">
    <name type="scientific">Stenotrophomonas koreensis</name>
    <dbReference type="NCBI Taxonomy" id="266128"/>
    <lineage>
        <taxon>Bacteria</taxon>
        <taxon>Pseudomonadati</taxon>
        <taxon>Pseudomonadota</taxon>
        <taxon>Gammaproteobacteria</taxon>
        <taxon>Lysobacterales</taxon>
        <taxon>Lysobacteraceae</taxon>
        <taxon>Stenotrophomonas</taxon>
    </lineage>
</organism>
<feature type="transmembrane region" description="Helical" evidence="9">
    <location>
        <begin position="145"/>
        <end position="166"/>
    </location>
</feature>
<feature type="transmembrane region" description="Helical" evidence="9">
    <location>
        <begin position="246"/>
        <end position="268"/>
    </location>
</feature>
<dbReference type="Gene3D" id="1.20.1640.10">
    <property type="entry name" value="Multidrug efflux transporter AcrB transmembrane domain"/>
    <property type="match status" value="1"/>
</dbReference>
<dbReference type="GO" id="GO:0006605">
    <property type="term" value="P:protein targeting"/>
    <property type="evidence" value="ECO:0007669"/>
    <property type="project" value="UniProtKB-UniRule"/>
</dbReference>
<accession>A0A0R0BMI1</accession>
<dbReference type="HAMAP" id="MF_01464_B">
    <property type="entry name" value="SecF_B"/>
    <property type="match status" value="1"/>
</dbReference>
<dbReference type="Pfam" id="PF02355">
    <property type="entry name" value="SecD_SecF_C"/>
    <property type="match status" value="1"/>
</dbReference>
<comment type="subunit">
    <text evidence="9">Forms a complex with SecD. Part of the essential Sec protein translocation apparatus which comprises SecA, SecYEG and auxiliary proteins SecDF-YajC and YidC.</text>
</comment>
<dbReference type="Proteomes" id="UP000051254">
    <property type="component" value="Unassembled WGS sequence"/>
</dbReference>
<dbReference type="STRING" id="266128.ABB25_07905"/>
<dbReference type="Pfam" id="PF07549">
    <property type="entry name" value="Sec_GG"/>
    <property type="match status" value="1"/>
</dbReference>
<dbReference type="InterPro" id="IPR022813">
    <property type="entry name" value="SecD/SecF_arch_bac"/>
</dbReference>
<evidence type="ECO:0000256" key="8">
    <source>
        <dbReference type="ARBA" id="ARBA00023136"/>
    </source>
</evidence>
<keyword evidence="2 9" id="KW-0813">Transport</keyword>
<proteinExistence type="inferred from homology"/>
<evidence type="ECO:0000256" key="3">
    <source>
        <dbReference type="ARBA" id="ARBA00022475"/>
    </source>
</evidence>
<evidence type="ECO:0000259" key="10">
    <source>
        <dbReference type="Pfam" id="PF02355"/>
    </source>
</evidence>
<evidence type="ECO:0000256" key="9">
    <source>
        <dbReference type="HAMAP-Rule" id="MF_01464"/>
    </source>
</evidence>
<evidence type="ECO:0000256" key="4">
    <source>
        <dbReference type="ARBA" id="ARBA00022692"/>
    </source>
</evidence>